<dbReference type="RefSeq" id="WP_132418424.1">
    <property type="nucleotide sequence ID" value="NZ_SKFG01000011.1"/>
</dbReference>
<dbReference type="Gene3D" id="3.90.550.10">
    <property type="entry name" value="Spore Coat Polysaccharide Biosynthesis Protein SpsA, Chain A"/>
    <property type="match status" value="1"/>
</dbReference>
<organism evidence="1 2">
    <name type="scientific">Paenibacillus albiflavus</name>
    <dbReference type="NCBI Taxonomy" id="2545760"/>
    <lineage>
        <taxon>Bacteria</taxon>
        <taxon>Bacillati</taxon>
        <taxon>Bacillota</taxon>
        <taxon>Bacilli</taxon>
        <taxon>Bacillales</taxon>
        <taxon>Paenibacillaceae</taxon>
        <taxon>Paenibacillus</taxon>
    </lineage>
</organism>
<evidence type="ECO:0000313" key="1">
    <source>
        <dbReference type="EMBL" id="TCZ76836.1"/>
    </source>
</evidence>
<keyword evidence="2" id="KW-1185">Reference proteome</keyword>
<dbReference type="OrthoDB" id="2990399at2"/>
<evidence type="ECO:0008006" key="3">
    <source>
        <dbReference type="Google" id="ProtNLM"/>
    </source>
</evidence>
<reference evidence="1 2" key="1">
    <citation type="submission" date="2019-03" db="EMBL/GenBank/DDBJ databases">
        <authorList>
            <person name="Kim M.K.M."/>
        </authorList>
    </citation>
    <scope>NUCLEOTIDE SEQUENCE [LARGE SCALE GENOMIC DNA]</scope>
    <source>
        <strain evidence="1 2">18JY21-1</strain>
    </source>
</reference>
<dbReference type="InterPro" id="IPR029044">
    <property type="entry name" value="Nucleotide-diphossugar_trans"/>
</dbReference>
<protein>
    <recommendedName>
        <fullName evidence="3">Glycosyltransferase</fullName>
    </recommendedName>
</protein>
<comment type="caution">
    <text evidence="1">The sequence shown here is derived from an EMBL/GenBank/DDBJ whole genome shotgun (WGS) entry which is preliminary data.</text>
</comment>
<dbReference type="Proteomes" id="UP000295418">
    <property type="component" value="Unassembled WGS sequence"/>
</dbReference>
<name>A0A4R4EAF5_9BACL</name>
<dbReference type="AlphaFoldDB" id="A0A4R4EAF5"/>
<evidence type="ECO:0000313" key="2">
    <source>
        <dbReference type="Proteomes" id="UP000295418"/>
    </source>
</evidence>
<proteinExistence type="predicted"/>
<dbReference type="EMBL" id="SKFG01000011">
    <property type="protein sequence ID" value="TCZ76836.1"/>
    <property type="molecule type" value="Genomic_DNA"/>
</dbReference>
<gene>
    <name evidence="1" type="ORF">E0485_12700</name>
</gene>
<accession>A0A4R4EAF5</accession>
<sequence length="122" mass="14136">MWIVLLSIVGSYALCVLLLHWLYGVGKLQSVPPTRILLITNNNQKHIEWVLRSIFFRSNLRGTNIRTTIVDKSSTDDTIKIVERLSHKHPLEIHQFSPTTPLEEVMLQYPKDATIFQVNRID</sequence>
<dbReference type="SUPFAM" id="SSF53448">
    <property type="entry name" value="Nucleotide-diphospho-sugar transferases"/>
    <property type="match status" value="1"/>
</dbReference>